<feature type="domain" description="Methyl-accepting transducer" evidence="8">
    <location>
        <begin position="448"/>
        <end position="698"/>
    </location>
</feature>
<keyword evidence="11" id="KW-1185">Reference proteome</keyword>
<dbReference type="Pfam" id="PF14827">
    <property type="entry name" value="dCache_3"/>
    <property type="match status" value="1"/>
</dbReference>
<dbReference type="GO" id="GO:0005886">
    <property type="term" value="C:plasma membrane"/>
    <property type="evidence" value="ECO:0007669"/>
    <property type="project" value="UniProtKB-SubCell"/>
</dbReference>
<evidence type="ECO:0000256" key="7">
    <source>
        <dbReference type="SAM" id="Phobius"/>
    </source>
</evidence>
<dbReference type="SMART" id="SM00283">
    <property type="entry name" value="MA"/>
    <property type="match status" value="1"/>
</dbReference>
<organism evidence="10 11">
    <name type="scientific">Halarsenatibacter silvermanii</name>
    <dbReference type="NCBI Taxonomy" id="321763"/>
    <lineage>
        <taxon>Bacteria</taxon>
        <taxon>Bacillati</taxon>
        <taxon>Bacillota</taxon>
        <taxon>Clostridia</taxon>
        <taxon>Halanaerobiales</taxon>
        <taxon>Halarsenatibacteraceae</taxon>
        <taxon>Halarsenatibacter</taxon>
    </lineage>
</organism>
<dbReference type="OrthoDB" id="9804712at2"/>
<reference evidence="10 11" key="1">
    <citation type="submission" date="2016-10" db="EMBL/GenBank/DDBJ databases">
        <authorList>
            <person name="de Groot N.N."/>
        </authorList>
    </citation>
    <scope>NUCLEOTIDE SEQUENCE [LARGE SCALE GENOMIC DNA]</scope>
    <source>
        <strain evidence="10 11">SLAS-1</strain>
    </source>
</reference>
<feature type="region of interest" description="Disordered" evidence="6">
    <location>
        <begin position="682"/>
        <end position="734"/>
    </location>
</feature>
<feature type="transmembrane region" description="Helical" evidence="7">
    <location>
        <begin position="295"/>
        <end position="314"/>
    </location>
</feature>
<dbReference type="STRING" id="321763.SAMN04488692_1085"/>
<keyword evidence="7" id="KW-0812">Transmembrane</keyword>
<dbReference type="EMBL" id="FNGO01000008">
    <property type="protein sequence ID" value="SDL71150.1"/>
    <property type="molecule type" value="Genomic_DNA"/>
</dbReference>
<dbReference type="InterPro" id="IPR004089">
    <property type="entry name" value="MCPsignal_dom"/>
</dbReference>
<dbReference type="Gene3D" id="1.10.287.950">
    <property type="entry name" value="Methyl-accepting chemotaxis protein"/>
    <property type="match status" value="1"/>
</dbReference>
<feature type="domain" description="T-SNARE coiled-coil homology" evidence="9">
    <location>
        <begin position="439"/>
        <end position="501"/>
    </location>
</feature>
<protein>
    <submittedName>
        <fullName evidence="10">Methyl-accepting chemotaxis protein</fullName>
    </submittedName>
</protein>
<evidence type="ECO:0000256" key="6">
    <source>
        <dbReference type="SAM" id="MobiDB-lite"/>
    </source>
</evidence>
<dbReference type="Proteomes" id="UP000199476">
    <property type="component" value="Unassembled WGS sequence"/>
</dbReference>
<evidence type="ECO:0000259" key="9">
    <source>
        <dbReference type="PROSITE" id="PS50192"/>
    </source>
</evidence>
<dbReference type="SUPFAM" id="SSF103190">
    <property type="entry name" value="Sensory domain-like"/>
    <property type="match status" value="1"/>
</dbReference>
<evidence type="ECO:0000256" key="5">
    <source>
        <dbReference type="SAM" id="Coils"/>
    </source>
</evidence>
<dbReference type="InterPro" id="IPR000727">
    <property type="entry name" value="T_SNARE_dom"/>
</dbReference>
<dbReference type="InterPro" id="IPR029151">
    <property type="entry name" value="Sensor-like_sf"/>
</dbReference>
<dbReference type="GO" id="GO:0007165">
    <property type="term" value="P:signal transduction"/>
    <property type="evidence" value="ECO:0007669"/>
    <property type="project" value="UniProtKB-KW"/>
</dbReference>
<name>A0A1G9MA65_9FIRM</name>
<dbReference type="Pfam" id="PF00015">
    <property type="entry name" value="MCPsignal"/>
    <property type="match status" value="1"/>
</dbReference>
<gene>
    <name evidence="10" type="ORF">SAMN04488692_1085</name>
</gene>
<accession>A0A1G9MA65</accession>
<evidence type="ECO:0000256" key="3">
    <source>
        <dbReference type="ARBA" id="ARBA00023224"/>
    </source>
</evidence>
<keyword evidence="7" id="KW-0472">Membrane</keyword>
<keyword evidence="2" id="KW-1003">Cell membrane</keyword>
<evidence type="ECO:0000256" key="2">
    <source>
        <dbReference type="ARBA" id="ARBA00022519"/>
    </source>
</evidence>
<keyword evidence="7" id="KW-1133">Transmembrane helix</keyword>
<keyword evidence="2" id="KW-0997">Cell inner membrane</keyword>
<evidence type="ECO:0000259" key="8">
    <source>
        <dbReference type="PROSITE" id="PS50111"/>
    </source>
</evidence>
<dbReference type="InterPro" id="IPR029150">
    <property type="entry name" value="dCache_3"/>
</dbReference>
<comment type="subcellular location">
    <subcellularLocation>
        <location evidence="1">Cell inner membrane</location>
        <topology evidence="1">Multi-pass membrane protein</topology>
    </subcellularLocation>
</comment>
<dbReference type="RefSeq" id="WP_159429832.1">
    <property type="nucleotide sequence ID" value="NZ_FNGO01000008.1"/>
</dbReference>
<feature type="compositionally biased region" description="Low complexity" evidence="6">
    <location>
        <begin position="689"/>
        <end position="712"/>
    </location>
</feature>
<evidence type="ECO:0000256" key="1">
    <source>
        <dbReference type="ARBA" id="ARBA00004429"/>
    </source>
</evidence>
<dbReference type="PROSITE" id="PS50192">
    <property type="entry name" value="T_SNARE"/>
    <property type="match status" value="1"/>
</dbReference>
<keyword evidence="3 4" id="KW-0807">Transducer</keyword>
<keyword evidence="5" id="KW-0175">Coiled coil</keyword>
<dbReference type="SUPFAM" id="SSF58104">
    <property type="entry name" value="Methyl-accepting chemotaxis protein (MCP) signaling domain"/>
    <property type="match status" value="1"/>
</dbReference>
<dbReference type="PANTHER" id="PTHR32089">
    <property type="entry name" value="METHYL-ACCEPTING CHEMOTAXIS PROTEIN MCPB"/>
    <property type="match status" value="1"/>
</dbReference>
<dbReference type="PROSITE" id="PS50111">
    <property type="entry name" value="CHEMOTAXIS_TRANSDUC_2"/>
    <property type="match status" value="1"/>
</dbReference>
<dbReference type="PANTHER" id="PTHR32089:SF112">
    <property type="entry name" value="LYSOZYME-LIKE PROTEIN-RELATED"/>
    <property type="match status" value="1"/>
</dbReference>
<evidence type="ECO:0000256" key="4">
    <source>
        <dbReference type="PROSITE-ProRule" id="PRU00284"/>
    </source>
</evidence>
<feature type="coiled-coil region" evidence="5">
    <location>
        <begin position="470"/>
        <end position="546"/>
    </location>
</feature>
<dbReference type="Gene3D" id="6.10.340.10">
    <property type="match status" value="1"/>
</dbReference>
<dbReference type="AlphaFoldDB" id="A0A1G9MA65"/>
<evidence type="ECO:0000313" key="11">
    <source>
        <dbReference type="Proteomes" id="UP000199476"/>
    </source>
</evidence>
<proteinExistence type="predicted"/>
<evidence type="ECO:0000313" key="10">
    <source>
        <dbReference type="EMBL" id="SDL71150.1"/>
    </source>
</evidence>
<sequence>MSEKFSFFRRLTVKAKLSLAVILVVLLLAAGLSFYAINQSEDMILGQEEEALYSVGDFVEAKMEDRLNAARTSVLSIAHNTDIQRLFSERDRDELRDRLLPAYEQISDEVAQFQLHEPDSTSFLRLHAPDEYGDSLRDFRNTVNQANENEEIVMGLEEGRGGFGFRVVVPVSYEGEHLGTVEYGSSFGQEFAEEMQEELGGDYFIYIFEDAAGVAWDAVEEGRLGATAEDLWEVEDEHISRVREGERVFTLAEDENDRILLLPFEDFQGQVSGYIKAVQDREDIVAQSAATTRKMGLLAAVGTLLAAVIIYLLVRKQLKPLQKFADLFSDLALGDLTARFPVRDINCSEIMECGEEECPEFQQEGVLCWFTVGSFAPEFGDEVHCPKISSGEYESCEECICYKMVNTDEIQTMGSWFNKLGDTMQDIIKDVKSTTENLSASSQELSANSEEISASADEVSTAIEQVASGAEEQAAQIDETEDHVDDLSHRIDTVNEKASSMEMEADRAINEVDKGSEAVDVTSDRIEQVEKNQIDAMEKIEELGELSDEIGNIVAMINNIAEQTNLLALNAAIEAARAGQAGQGFSVVADEIRELAEESSEATEEINELIKEIQTKVDSTTEMMDDSGEVVKESVSAVETTEETYKEIEEAVSSVVNLINEVAESAESMADNSSRVREAMREIAEVSEESSSNTEEVAASSQEQSASTQELTKLSEDLAEMAQELSNRVDHFKV</sequence>